<dbReference type="eggNOG" id="COG1028">
    <property type="taxonomic scope" value="Bacteria"/>
</dbReference>
<evidence type="ECO:0000313" key="4">
    <source>
        <dbReference type="EMBL" id="EBA05538.1"/>
    </source>
</evidence>
<evidence type="ECO:0000256" key="1">
    <source>
        <dbReference type="ARBA" id="ARBA00006484"/>
    </source>
</evidence>
<dbReference type="PROSITE" id="PS00061">
    <property type="entry name" value="ADH_SHORT"/>
    <property type="match status" value="1"/>
</dbReference>
<dbReference type="CDD" id="cd05233">
    <property type="entry name" value="SDR_c"/>
    <property type="match status" value="1"/>
</dbReference>
<name>A3KBC3_SAGS3</name>
<dbReference type="Gene3D" id="3.40.50.720">
    <property type="entry name" value="NAD(P)-binding Rossmann-like Domain"/>
    <property type="match status" value="1"/>
</dbReference>
<comment type="caution">
    <text evidence="4">The sequence shown here is derived from an EMBL/GenBank/DDBJ whole genome shotgun (WGS) entry which is preliminary data.</text>
</comment>
<keyword evidence="5" id="KW-1185">Reference proteome</keyword>
<dbReference type="SUPFAM" id="SSF51735">
    <property type="entry name" value="NAD(P)-binding Rossmann-fold domains"/>
    <property type="match status" value="1"/>
</dbReference>
<feature type="region of interest" description="Disordered" evidence="3">
    <location>
        <begin position="1"/>
        <end position="24"/>
    </location>
</feature>
<dbReference type="EMBL" id="AAYA01000034">
    <property type="protein sequence ID" value="EBA05538.1"/>
    <property type="molecule type" value="Genomic_DNA"/>
</dbReference>
<evidence type="ECO:0000313" key="5">
    <source>
        <dbReference type="Proteomes" id="UP000005713"/>
    </source>
</evidence>
<proteinExistence type="inferred from homology"/>
<dbReference type="InterPro" id="IPR036291">
    <property type="entry name" value="NAD(P)-bd_dom_sf"/>
</dbReference>
<keyword evidence="2" id="KW-0560">Oxidoreductase</keyword>
<sequence length="280" mass="29013">MVFRGWPCAPAEQEDEDDEKVGRKPGVQAGACRVSGVLIVTGASAGIGAATARNAAFNGWPRIVVHYGQDKAGAEETAAVVESMGAQAYLLQADVSKPKAVLKMFDTIAGLKPGRVGLVNNAGIVAQTGTIADLTPERVEKVFAVNVLGAIEVARQAVGLMRAWGKGGGIVNISSAAARMGSANQYIDYAASKGAIDTFTLGLADELAPEGIRVNAIRPGLIETGIHAKGGVPDRLEKLGKTPPMGRPGTADEVAEAILWLLSERASYVTRTILDVAGGR</sequence>
<evidence type="ECO:0000256" key="3">
    <source>
        <dbReference type="SAM" id="MobiDB-lite"/>
    </source>
</evidence>
<protein>
    <submittedName>
        <fullName evidence="4">Oxidoreductase, short chain dehydrogenase/reductase family protein</fullName>
    </submittedName>
</protein>
<dbReference type="InterPro" id="IPR002347">
    <property type="entry name" value="SDR_fam"/>
</dbReference>
<dbReference type="Pfam" id="PF13561">
    <property type="entry name" value="adh_short_C2"/>
    <property type="match status" value="1"/>
</dbReference>
<dbReference type="PANTHER" id="PTHR43639">
    <property type="entry name" value="OXIDOREDUCTASE, SHORT-CHAIN DEHYDROGENASE/REDUCTASE FAMILY (AFU_ORTHOLOGUE AFUA_5G02870)"/>
    <property type="match status" value="1"/>
</dbReference>
<dbReference type="PANTHER" id="PTHR43639:SF1">
    <property type="entry name" value="SHORT-CHAIN DEHYDROGENASE_REDUCTASE FAMILY PROTEIN"/>
    <property type="match status" value="1"/>
</dbReference>
<dbReference type="FunFam" id="3.40.50.720:FF:000084">
    <property type="entry name" value="Short-chain dehydrogenase reductase"/>
    <property type="match status" value="1"/>
</dbReference>
<dbReference type="PRINTS" id="PR00080">
    <property type="entry name" value="SDRFAMILY"/>
</dbReference>
<organism evidence="4 5">
    <name type="scientific">Sagittula stellata (strain ATCC 700073 / DSM 11524 / E-37)</name>
    <dbReference type="NCBI Taxonomy" id="388399"/>
    <lineage>
        <taxon>Bacteria</taxon>
        <taxon>Pseudomonadati</taxon>
        <taxon>Pseudomonadota</taxon>
        <taxon>Alphaproteobacteria</taxon>
        <taxon>Rhodobacterales</taxon>
        <taxon>Roseobacteraceae</taxon>
        <taxon>Sagittula</taxon>
    </lineage>
</organism>
<dbReference type="InterPro" id="IPR020904">
    <property type="entry name" value="Sc_DH/Rdtase_CS"/>
</dbReference>
<reference evidence="4 5" key="1">
    <citation type="submission" date="2006-06" db="EMBL/GenBank/DDBJ databases">
        <authorList>
            <person name="Moran M.A."/>
            <person name="Ferriera S."/>
            <person name="Johnson J."/>
            <person name="Kravitz S."/>
            <person name="Beeson K."/>
            <person name="Sutton G."/>
            <person name="Rogers Y.-H."/>
            <person name="Friedman R."/>
            <person name="Frazier M."/>
            <person name="Venter J.C."/>
        </authorList>
    </citation>
    <scope>NUCLEOTIDE SEQUENCE [LARGE SCALE GENOMIC DNA]</scope>
    <source>
        <strain evidence="4 5">E-37</strain>
    </source>
</reference>
<dbReference type="GO" id="GO:0016491">
    <property type="term" value="F:oxidoreductase activity"/>
    <property type="evidence" value="ECO:0007669"/>
    <property type="project" value="UniProtKB-KW"/>
</dbReference>
<evidence type="ECO:0000256" key="2">
    <source>
        <dbReference type="ARBA" id="ARBA00023002"/>
    </source>
</evidence>
<dbReference type="PRINTS" id="PR00081">
    <property type="entry name" value="GDHRDH"/>
</dbReference>
<gene>
    <name evidence="4" type="ORF">SSE37_25013</name>
</gene>
<comment type="similarity">
    <text evidence="1">Belongs to the short-chain dehydrogenases/reductases (SDR) family.</text>
</comment>
<dbReference type="Proteomes" id="UP000005713">
    <property type="component" value="Unassembled WGS sequence"/>
</dbReference>
<dbReference type="AlphaFoldDB" id="A3KBC3"/>
<accession>A3KBC3</accession>